<dbReference type="GO" id="GO:0006893">
    <property type="term" value="P:Golgi to plasma membrane transport"/>
    <property type="evidence" value="ECO:0007669"/>
    <property type="project" value="TreeGrafter"/>
</dbReference>
<feature type="domain" description="VHS" evidence="8">
    <location>
        <begin position="74"/>
        <end position="204"/>
    </location>
</feature>
<dbReference type="GO" id="GO:0035091">
    <property type="term" value="F:phosphatidylinositol binding"/>
    <property type="evidence" value="ECO:0007669"/>
    <property type="project" value="InterPro"/>
</dbReference>
<dbReference type="InterPro" id="IPR041198">
    <property type="entry name" value="GGA_N-GAT"/>
</dbReference>
<feature type="domain" description="GAT" evidence="9">
    <location>
        <begin position="244"/>
        <end position="392"/>
    </location>
</feature>
<name>A0A7J7K541_BUGNE</name>
<dbReference type="FunFam" id="1.20.5.170:FF:000023">
    <property type="entry name" value="ADP-ribosylation factor-binding protein GGA3 isoform X1"/>
    <property type="match status" value="1"/>
</dbReference>
<evidence type="ECO:0000256" key="6">
    <source>
        <dbReference type="ARBA" id="ARBA00022927"/>
    </source>
</evidence>
<keyword evidence="4" id="KW-0813">Transport</keyword>
<dbReference type="PANTHER" id="PTHR45905:SF1">
    <property type="entry name" value="GOLGI-LOCALIZED, GAMMA-ADAPTIN EAR CONTAINING, ARF BINDING PROTEIN"/>
    <property type="match status" value="1"/>
</dbReference>
<dbReference type="InterPro" id="IPR027422">
    <property type="entry name" value="GGA1-3"/>
</dbReference>
<comment type="similarity">
    <text evidence="3">Belongs to the GGA protein family.</text>
</comment>
<evidence type="ECO:0000313" key="11">
    <source>
        <dbReference type="Proteomes" id="UP000593567"/>
    </source>
</evidence>
<comment type="caution">
    <text evidence="10">The sequence shown here is derived from an EMBL/GenBank/DDBJ whole genome shotgun (WGS) entry which is preliminary data.</text>
</comment>
<organism evidence="10 11">
    <name type="scientific">Bugula neritina</name>
    <name type="common">Brown bryozoan</name>
    <name type="synonym">Sertularia neritina</name>
    <dbReference type="NCBI Taxonomy" id="10212"/>
    <lineage>
        <taxon>Eukaryota</taxon>
        <taxon>Metazoa</taxon>
        <taxon>Spiralia</taxon>
        <taxon>Lophotrochozoa</taxon>
        <taxon>Bryozoa</taxon>
        <taxon>Gymnolaemata</taxon>
        <taxon>Cheilostomatida</taxon>
        <taxon>Flustrina</taxon>
        <taxon>Buguloidea</taxon>
        <taxon>Bugulidae</taxon>
        <taxon>Bugula</taxon>
    </lineage>
</organism>
<keyword evidence="5" id="KW-0832">Ubl conjugation</keyword>
<protein>
    <submittedName>
        <fullName evidence="10">GGA1</fullName>
    </submittedName>
</protein>
<dbReference type="OrthoDB" id="447025at2759"/>
<dbReference type="Pfam" id="PF03127">
    <property type="entry name" value="GAT"/>
    <property type="match status" value="1"/>
</dbReference>
<comment type="subcellular location">
    <subcellularLocation>
        <location evidence="2">Early endosome</location>
    </subcellularLocation>
    <subcellularLocation>
        <location evidence="1">Golgi apparatus</location>
        <location evidence="1">trans-Golgi network membrane</location>
        <topology evidence="1">Peripheral membrane protein</topology>
    </subcellularLocation>
</comment>
<reference evidence="10" key="1">
    <citation type="submission" date="2020-06" db="EMBL/GenBank/DDBJ databases">
        <title>Draft genome of Bugula neritina, a colonial animal packing powerful symbionts and potential medicines.</title>
        <authorList>
            <person name="Rayko M."/>
        </authorList>
    </citation>
    <scope>NUCLEOTIDE SEQUENCE [LARGE SCALE GENOMIC DNA]</scope>
    <source>
        <strain evidence="10">Kwan_BN1</strain>
    </source>
</reference>
<dbReference type="AlphaFoldDB" id="A0A7J7K541"/>
<dbReference type="SMART" id="SM00288">
    <property type="entry name" value="VHS"/>
    <property type="match status" value="1"/>
</dbReference>
<dbReference type="GO" id="GO:0005769">
    <property type="term" value="C:early endosome"/>
    <property type="evidence" value="ECO:0007669"/>
    <property type="project" value="UniProtKB-SubCell"/>
</dbReference>
<dbReference type="CDD" id="cd14234">
    <property type="entry name" value="GAT_GGA_meta"/>
    <property type="match status" value="1"/>
</dbReference>
<evidence type="ECO:0000313" key="10">
    <source>
        <dbReference type="EMBL" id="KAF6033275.1"/>
    </source>
</evidence>
<keyword evidence="7" id="KW-0732">Signal</keyword>
<dbReference type="Gene3D" id="1.20.5.170">
    <property type="match status" value="1"/>
</dbReference>
<evidence type="ECO:0000256" key="2">
    <source>
        <dbReference type="ARBA" id="ARBA00004412"/>
    </source>
</evidence>
<dbReference type="Gene3D" id="1.20.58.160">
    <property type="match status" value="1"/>
</dbReference>
<feature type="chain" id="PRO_5029792090" evidence="7">
    <location>
        <begin position="23"/>
        <end position="467"/>
    </location>
</feature>
<dbReference type="InterPro" id="IPR004152">
    <property type="entry name" value="GAT_dom"/>
</dbReference>
<dbReference type="GO" id="GO:0031267">
    <property type="term" value="F:small GTPase binding"/>
    <property type="evidence" value="ECO:0007669"/>
    <property type="project" value="InterPro"/>
</dbReference>
<dbReference type="Pfam" id="PF18308">
    <property type="entry name" value="GGA_N-GAT"/>
    <property type="match status" value="1"/>
</dbReference>
<dbReference type="PANTHER" id="PTHR45905">
    <property type="entry name" value="GOLGI-LOCALIZED, GAMMA-ADAPTIN EAR CONTAINING, ARF BINDING PROTEIN"/>
    <property type="match status" value="1"/>
</dbReference>
<dbReference type="PROSITE" id="PS50179">
    <property type="entry name" value="VHS"/>
    <property type="match status" value="1"/>
</dbReference>
<feature type="signal peptide" evidence="7">
    <location>
        <begin position="1"/>
        <end position="22"/>
    </location>
</feature>
<dbReference type="SUPFAM" id="SSF89009">
    <property type="entry name" value="GAT-like domain"/>
    <property type="match status" value="1"/>
</dbReference>
<proteinExistence type="inferred from homology"/>
<dbReference type="Pfam" id="PF00790">
    <property type="entry name" value="VHS"/>
    <property type="match status" value="1"/>
</dbReference>
<dbReference type="CDD" id="cd03567">
    <property type="entry name" value="VHS_GGA_metazoan"/>
    <property type="match status" value="1"/>
</dbReference>
<dbReference type="InterPro" id="IPR008942">
    <property type="entry name" value="ENTH_VHS"/>
</dbReference>
<evidence type="ECO:0000256" key="1">
    <source>
        <dbReference type="ARBA" id="ARBA00004150"/>
    </source>
</evidence>
<gene>
    <name evidence="10" type="ORF">EB796_008416</name>
</gene>
<dbReference type="Proteomes" id="UP000593567">
    <property type="component" value="Unassembled WGS sequence"/>
</dbReference>
<dbReference type="InterPro" id="IPR002014">
    <property type="entry name" value="VHS_dom"/>
</dbReference>
<dbReference type="GO" id="GO:0043130">
    <property type="term" value="F:ubiquitin binding"/>
    <property type="evidence" value="ECO:0007669"/>
    <property type="project" value="InterPro"/>
</dbReference>
<evidence type="ECO:0000256" key="5">
    <source>
        <dbReference type="ARBA" id="ARBA00022843"/>
    </source>
</evidence>
<dbReference type="EMBL" id="VXIV02001403">
    <property type="protein sequence ID" value="KAF6033275.1"/>
    <property type="molecule type" value="Genomic_DNA"/>
</dbReference>
<keyword evidence="11" id="KW-1185">Reference proteome</keyword>
<dbReference type="SUPFAM" id="SSF48464">
    <property type="entry name" value="ENTH/VHS domain"/>
    <property type="match status" value="1"/>
</dbReference>
<evidence type="ECO:0000256" key="3">
    <source>
        <dbReference type="ARBA" id="ARBA00008099"/>
    </source>
</evidence>
<evidence type="ECO:0000256" key="7">
    <source>
        <dbReference type="SAM" id="SignalP"/>
    </source>
</evidence>
<evidence type="ECO:0000259" key="8">
    <source>
        <dbReference type="PROSITE" id="PS50179"/>
    </source>
</evidence>
<accession>A0A7J7K541</accession>
<dbReference type="GO" id="GO:0034394">
    <property type="term" value="P:protein localization to cell surface"/>
    <property type="evidence" value="ECO:0007669"/>
    <property type="project" value="TreeGrafter"/>
</dbReference>
<dbReference type="GO" id="GO:0006886">
    <property type="term" value="P:intracellular protein transport"/>
    <property type="evidence" value="ECO:0007669"/>
    <property type="project" value="InterPro"/>
</dbReference>
<dbReference type="GO" id="GO:0005802">
    <property type="term" value="C:trans-Golgi network"/>
    <property type="evidence" value="ECO:0007669"/>
    <property type="project" value="InterPro"/>
</dbReference>
<dbReference type="PROSITE" id="PS50909">
    <property type="entry name" value="GAT"/>
    <property type="match status" value="1"/>
</dbReference>
<evidence type="ECO:0000259" key="9">
    <source>
        <dbReference type="PROSITE" id="PS50909"/>
    </source>
</evidence>
<dbReference type="Gene3D" id="1.25.40.90">
    <property type="match status" value="1"/>
</dbReference>
<keyword evidence="6" id="KW-0653">Protein transport</keyword>
<evidence type="ECO:0000256" key="4">
    <source>
        <dbReference type="ARBA" id="ARBA00022448"/>
    </source>
</evidence>
<dbReference type="InterPro" id="IPR038425">
    <property type="entry name" value="GAT_sf"/>
</dbReference>
<sequence>MSMKMNLGTVTVIVALNVVANGQNLPFERVSIVSYHYLWCAEAGRTSTLSVNTYISSVTMSNPESWTYFCVTECTKSTDSALDAASVERFCTAINNDLDGPVTAARLLGHKIQSPQQQESLNALCVTDECVKKCGGRFQSEIGKFRFLNEMIKMISPKYFGDKTSAKVKDKCIELLYKWSLDLRHEPKILDAYEMLKRQGIIDEDPILGGAGATNGDVAMEAYPAANEMSGATSEQTDQSIFDDEDKSKLLAKLLRSKHPDDLQAANTLIKNMVKQDEEKQEKISQRSAKIFLQVDLQKNMLSTLWYNLLETVRNNVKLLSEMLDCYQMAGGSSNSDKDIIKELYKNIDKERPKLFRLASETEDKDSDGMSQILQVNDDVVTVSQRYKQVIDGGEEKASEKKPEANALSEDLAGLDLGPTSTNSSEVFSAFEGAPAPTTQASDILALFSAPAVAAPLSQPTQFPPST</sequence>